<evidence type="ECO:0000259" key="5">
    <source>
        <dbReference type="Pfam" id="PF03016"/>
    </source>
</evidence>
<evidence type="ECO:0000313" key="6">
    <source>
        <dbReference type="EMBL" id="KAH7278088.1"/>
    </source>
</evidence>
<comment type="subcellular location">
    <subcellularLocation>
        <location evidence="1">Golgi apparatus membrane</location>
        <topology evidence="1">Single-pass type II membrane protein</topology>
    </subcellularLocation>
</comment>
<protein>
    <recommendedName>
        <fullName evidence="5">Exostosin GT47 domain-containing protein</fullName>
    </recommendedName>
</protein>
<dbReference type="GO" id="GO:0016757">
    <property type="term" value="F:glycosyltransferase activity"/>
    <property type="evidence" value="ECO:0007669"/>
    <property type="project" value="InterPro"/>
</dbReference>
<sequence>MPSSLKRIVFIMFVCCSFLVLLLPYSIRHSANDTSTPVPKNLQRHRQSRLHDEEVHQLPHSVNVRAEQLRSEVHLMEESSRKKARRSNDSHCHGKRIFVYNLPGPFNSDLLRYCRYGLATWLNICPDFENGGFGEHLDPHAQSSVFNGSLCLNTAISPNASSLVGSEYSLGSPSSSPISCSGWYRTGQFMLEVVFHHRLLHYECLTQDPETADAFFLPYYTGIDALRFLYRSAKSKPKERHGSELVQWLQQDAVAKKAWEKFNGRDHFLVMGRTAWDFDGNGEGEWGTGIVHMPEYKNMTILLVEREPWLSNQYAIPYPTSFHPSSESELKKWIRKVRSEARTKLFTFVGSVRPKLMKNGIRDALMEQCSLSRNCQLLDCKRLRCSHNPQPIIDTFLHSQFCLQPRGDSPTRRSLFDSITAGCIPVLFHNDTAYSQYKWHLPAETQRWSVYINEDEIRGGGQVEAFLLQYTQETLQEMRDAVIDMIPRTLYAGFSATEESHLDAVDVSVRELLRLVSRNKRRWHKKSLSTRAVSIDT</sequence>
<keyword evidence="3" id="KW-0812">Transmembrane</keyword>
<proteinExistence type="inferred from homology"/>
<dbReference type="EMBL" id="CM035443">
    <property type="protein sequence ID" value="KAH7278088.1"/>
    <property type="molecule type" value="Genomic_DNA"/>
</dbReference>
<accession>A0A8T2Q338</accession>
<dbReference type="InterPro" id="IPR004263">
    <property type="entry name" value="Exostosin"/>
</dbReference>
<evidence type="ECO:0000313" key="7">
    <source>
        <dbReference type="Proteomes" id="UP000825935"/>
    </source>
</evidence>
<dbReference type="Pfam" id="PF03016">
    <property type="entry name" value="Exostosin_GT47"/>
    <property type="match status" value="1"/>
</dbReference>
<dbReference type="OMA" id="QRIFMYQ"/>
<reference evidence="6" key="1">
    <citation type="submission" date="2021-08" db="EMBL/GenBank/DDBJ databases">
        <title>WGS assembly of Ceratopteris richardii.</title>
        <authorList>
            <person name="Marchant D.B."/>
            <person name="Chen G."/>
            <person name="Jenkins J."/>
            <person name="Shu S."/>
            <person name="Leebens-Mack J."/>
            <person name="Grimwood J."/>
            <person name="Schmutz J."/>
            <person name="Soltis P."/>
            <person name="Soltis D."/>
            <person name="Chen Z.-H."/>
        </authorList>
    </citation>
    <scope>NUCLEOTIDE SEQUENCE</scope>
    <source>
        <strain evidence="6">Whitten #5841</strain>
        <tissue evidence="6">Leaf</tissue>
    </source>
</reference>
<keyword evidence="3" id="KW-0735">Signal-anchor</keyword>
<dbReference type="PANTHER" id="PTHR11062:SF58">
    <property type="entry name" value="XYLOGLUCAN GALACTOSYLTRANSFERASE GT19-RELATED"/>
    <property type="match status" value="1"/>
</dbReference>
<keyword evidence="4" id="KW-0333">Golgi apparatus</keyword>
<evidence type="ECO:0000256" key="1">
    <source>
        <dbReference type="ARBA" id="ARBA00004323"/>
    </source>
</evidence>
<organism evidence="6 7">
    <name type="scientific">Ceratopteris richardii</name>
    <name type="common">Triangle waterfern</name>
    <dbReference type="NCBI Taxonomy" id="49495"/>
    <lineage>
        <taxon>Eukaryota</taxon>
        <taxon>Viridiplantae</taxon>
        <taxon>Streptophyta</taxon>
        <taxon>Embryophyta</taxon>
        <taxon>Tracheophyta</taxon>
        <taxon>Polypodiopsida</taxon>
        <taxon>Polypodiidae</taxon>
        <taxon>Polypodiales</taxon>
        <taxon>Pteridineae</taxon>
        <taxon>Pteridaceae</taxon>
        <taxon>Parkerioideae</taxon>
        <taxon>Ceratopteris</taxon>
    </lineage>
</organism>
<comment type="caution">
    <text evidence="6">The sequence shown here is derived from an EMBL/GenBank/DDBJ whole genome shotgun (WGS) entry which is preliminary data.</text>
</comment>
<dbReference type="GO" id="GO:0000139">
    <property type="term" value="C:Golgi membrane"/>
    <property type="evidence" value="ECO:0007669"/>
    <property type="project" value="UniProtKB-SubCell"/>
</dbReference>
<dbReference type="AlphaFoldDB" id="A0A8T2Q338"/>
<feature type="domain" description="Exostosin GT47" evidence="5">
    <location>
        <begin position="92"/>
        <end position="458"/>
    </location>
</feature>
<keyword evidence="7" id="KW-1185">Reference proteome</keyword>
<name>A0A8T2Q338_CERRI</name>
<evidence type="ECO:0000256" key="3">
    <source>
        <dbReference type="ARBA" id="ARBA00022968"/>
    </source>
</evidence>
<dbReference type="OrthoDB" id="1924787at2759"/>
<comment type="similarity">
    <text evidence="2">Belongs to the glycosyltransferase 47 family.</text>
</comment>
<dbReference type="InterPro" id="IPR040911">
    <property type="entry name" value="Exostosin_GT47"/>
</dbReference>
<gene>
    <name evidence="6" type="ORF">KP509_38G023800</name>
</gene>
<evidence type="ECO:0000256" key="2">
    <source>
        <dbReference type="ARBA" id="ARBA00010271"/>
    </source>
</evidence>
<evidence type="ECO:0000256" key="4">
    <source>
        <dbReference type="ARBA" id="ARBA00023034"/>
    </source>
</evidence>
<dbReference type="PANTHER" id="PTHR11062">
    <property type="entry name" value="EXOSTOSIN HEPARAN SULFATE GLYCOSYLTRANSFERASE -RELATED"/>
    <property type="match status" value="1"/>
</dbReference>
<dbReference type="Proteomes" id="UP000825935">
    <property type="component" value="Chromosome 38"/>
</dbReference>